<proteinExistence type="predicted"/>
<organism evidence="1 2">
    <name type="scientific">Corchorus olitorius</name>
    <dbReference type="NCBI Taxonomy" id="93759"/>
    <lineage>
        <taxon>Eukaryota</taxon>
        <taxon>Viridiplantae</taxon>
        <taxon>Streptophyta</taxon>
        <taxon>Embryophyta</taxon>
        <taxon>Tracheophyta</taxon>
        <taxon>Spermatophyta</taxon>
        <taxon>Magnoliopsida</taxon>
        <taxon>eudicotyledons</taxon>
        <taxon>Gunneridae</taxon>
        <taxon>Pentapetalae</taxon>
        <taxon>rosids</taxon>
        <taxon>malvids</taxon>
        <taxon>Malvales</taxon>
        <taxon>Malvaceae</taxon>
        <taxon>Grewioideae</taxon>
        <taxon>Apeibeae</taxon>
        <taxon>Corchorus</taxon>
    </lineage>
</organism>
<accession>A0A1R3HLN3</accession>
<dbReference type="AlphaFoldDB" id="A0A1R3HLN3"/>
<comment type="caution">
    <text evidence="1">The sequence shown here is derived from an EMBL/GenBank/DDBJ whole genome shotgun (WGS) entry which is preliminary data.</text>
</comment>
<keyword evidence="2" id="KW-1185">Reference proteome</keyword>
<sequence>MVLSPSKSAIKCLKPSLDRIIKSFLTPASGSVACAVKEGVKLYFYNVRAAHVDRGRDLAIDAALEDALS</sequence>
<evidence type="ECO:0000313" key="2">
    <source>
        <dbReference type="Proteomes" id="UP000187203"/>
    </source>
</evidence>
<dbReference type="PANTHER" id="PTHR35702">
    <property type="entry name" value="EXPRESSED PROTEIN"/>
    <property type="match status" value="1"/>
</dbReference>
<evidence type="ECO:0000313" key="1">
    <source>
        <dbReference type="EMBL" id="OMO71286.1"/>
    </source>
</evidence>
<reference evidence="2" key="1">
    <citation type="submission" date="2013-09" db="EMBL/GenBank/DDBJ databases">
        <title>Corchorus olitorius genome sequencing.</title>
        <authorList>
            <person name="Alam M."/>
            <person name="Haque M.S."/>
            <person name="Islam M.S."/>
            <person name="Emdad E.M."/>
            <person name="Islam M.M."/>
            <person name="Ahmed B."/>
            <person name="Halim A."/>
            <person name="Hossen Q.M.M."/>
            <person name="Hossain M.Z."/>
            <person name="Ahmed R."/>
            <person name="Khan M.M."/>
            <person name="Islam R."/>
            <person name="Rashid M.M."/>
            <person name="Khan S.A."/>
            <person name="Rahman M.S."/>
            <person name="Alam M."/>
            <person name="Yahiya A.S."/>
            <person name="Khan M.S."/>
            <person name="Azam M.S."/>
            <person name="Haque T."/>
            <person name="Lashkar M.Z.H."/>
            <person name="Akhand A.I."/>
            <person name="Morshed G."/>
            <person name="Roy S."/>
            <person name="Uddin K.S."/>
            <person name="Rabeya T."/>
            <person name="Hossain A.S."/>
            <person name="Chowdhury A."/>
            <person name="Snigdha A.R."/>
            <person name="Mortoza M.S."/>
            <person name="Matin S.A."/>
            <person name="Hoque S.M.E."/>
            <person name="Islam M.K."/>
            <person name="Roy D.K."/>
            <person name="Haider R."/>
            <person name="Moosa M.M."/>
            <person name="Elias S.M."/>
            <person name="Hasan A.M."/>
            <person name="Jahan S."/>
            <person name="Shafiuddin M."/>
            <person name="Mahmood N."/>
            <person name="Shommy N.S."/>
        </authorList>
    </citation>
    <scope>NUCLEOTIDE SEQUENCE [LARGE SCALE GENOMIC DNA]</scope>
    <source>
        <strain evidence="2">cv. O-4</strain>
    </source>
</reference>
<name>A0A1R3HLN3_9ROSI</name>
<protein>
    <submittedName>
        <fullName evidence="1">Uncharacterized protein</fullName>
    </submittedName>
</protein>
<dbReference type="PANTHER" id="PTHR35702:SF1">
    <property type="entry name" value="EXPRESSED PROTEIN"/>
    <property type="match status" value="1"/>
</dbReference>
<dbReference type="EMBL" id="AWUE01019835">
    <property type="protein sequence ID" value="OMO71286.1"/>
    <property type="molecule type" value="Genomic_DNA"/>
</dbReference>
<dbReference type="PROSITE" id="PS51257">
    <property type="entry name" value="PROKAR_LIPOPROTEIN"/>
    <property type="match status" value="1"/>
</dbReference>
<dbReference type="STRING" id="93759.A0A1R3HLN3"/>
<gene>
    <name evidence="1" type="ORF">COLO4_28325</name>
</gene>
<dbReference type="Proteomes" id="UP000187203">
    <property type="component" value="Unassembled WGS sequence"/>
</dbReference>